<gene>
    <name evidence="4" type="primary">bdhA</name>
    <name evidence="4" type="ORF">ENSA7_34170</name>
</gene>
<dbReference type="Pfam" id="PF00106">
    <property type="entry name" value="adh_short"/>
    <property type="match status" value="1"/>
</dbReference>
<dbReference type="PROSITE" id="PS00061">
    <property type="entry name" value="ADH_SHORT"/>
    <property type="match status" value="1"/>
</dbReference>
<dbReference type="PRINTS" id="PR00081">
    <property type="entry name" value="GDHRDH"/>
</dbReference>
<reference evidence="4 5" key="1">
    <citation type="submission" date="2018-03" db="EMBL/GenBank/DDBJ databases">
        <title>Draft Genome Sequences of the Obligatory Marine Myxobacteria Enhygromyxa salina SWB007.</title>
        <authorList>
            <person name="Poehlein A."/>
            <person name="Moghaddam J.A."/>
            <person name="Harms H."/>
            <person name="Alanjari M."/>
            <person name="Koenig G.M."/>
            <person name="Daniel R."/>
            <person name="Schaeberle T.F."/>
        </authorList>
    </citation>
    <scope>NUCLEOTIDE SEQUENCE [LARGE SCALE GENOMIC DNA]</scope>
    <source>
        <strain evidence="4 5">SWB007</strain>
    </source>
</reference>
<dbReference type="InterPro" id="IPR002347">
    <property type="entry name" value="SDR_fam"/>
</dbReference>
<dbReference type="PRINTS" id="PR00080">
    <property type="entry name" value="SDRFAMILY"/>
</dbReference>
<dbReference type="EMBL" id="PVNL01000064">
    <property type="protein sequence ID" value="PRQ06879.1"/>
    <property type="molecule type" value="Genomic_DNA"/>
</dbReference>
<comment type="caution">
    <text evidence="4">The sequence shown here is derived from an EMBL/GenBank/DDBJ whole genome shotgun (WGS) entry which is preliminary data.</text>
</comment>
<comment type="similarity">
    <text evidence="1 3">Belongs to the short-chain dehydrogenases/reductases (SDR) family.</text>
</comment>
<dbReference type="PANTHER" id="PTHR44196:SF1">
    <property type="entry name" value="DEHYDROGENASE_REDUCTASE SDR FAMILY MEMBER 7B"/>
    <property type="match status" value="1"/>
</dbReference>
<dbReference type="OrthoDB" id="9790266at2"/>
<evidence type="ECO:0000313" key="5">
    <source>
        <dbReference type="Proteomes" id="UP000238823"/>
    </source>
</evidence>
<dbReference type="EC" id="1.1.1.30" evidence="4"/>
<organism evidence="4 5">
    <name type="scientific">Enhygromyxa salina</name>
    <dbReference type="NCBI Taxonomy" id="215803"/>
    <lineage>
        <taxon>Bacteria</taxon>
        <taxon>Pseudomonadati</taxon>
        <taxon>Myxococcota</taxon>
        <taxon>Polyangia</taxon>
        <taxon>Nannocystales</taxon>
        <taxon>Nannocystaceae</taxon>
        <taxon>Enhygromyxa</taxon>
    </lineage>
</organism>
<proteinExistence type="inferred from homology"/>
<dbReference type="InterPro" id="IPR020904">
    <property type="entry name" value="Sc_DH/Rdtase_CS"/>
</dbReference>
<keyword evidence="2 4" id="KW-0560">Oxidoreductase</keyword>
<dbReference type="PANTHER" id="PTHR44196">
    <property type="entry name" value="DEHYDROGENASE/REDUCTASE SDR FAMILY MEMBER 7B"/>
    <property type="match status" value="1"/>
</dbReference>
<dbReference type="Proteomes" id="UP000238823">
    <property type="component" value="Unassembled WGS sequence"/>
</dbReference>
<evidence type="ECO:0000256" key="3">
    <source>
        <dbReference type="RuleBase" id="RU000363"/>
    </source>
</evidence>
<evidence type="ECO:0000313" key="4">
    <source>
        <dbReference type="EMBL" id="PRQ06879.1"/>
    </source>
</evidence>
<dbReference type="GO" id="GO:0003858">
    <property type="term" value="F:3-hydroxybutyrate dehydrogenase activity"/>
    <property type="evidence" value="ECO:0007669"/>
    <property type="project" value="UniProtKB-EC"/>
</dbReference>
<dbReference type="RefSeq" id="WP_106090407.1">
    <property type="nucleotide sequence ID" value="NZ_PVNL01000064.1"/>
</dbReference>
<accession>A0A2S9YP87</accession>
<name>A0A2S9YP87_9BACT</name>
<protein>
    <submittedName>
        <fullName evidence="4">D-beta-hydroxybutyrate dehydrogenase</fullName>
        <ecNumber evidence="4">1.1.1.30</ecNumber>
    </submittedName>
</protein>
<dbReference type="GO" id="GO:0016020">
    <property type="term" value="C:membrane"/>
    <property type="evidence" value="ECO:0007669"/>
    <property type="project" value="TreeGrafter"/>
</dbReference>
<evidence type="ECO:0000256" key="1">
    <source>
        <dbReference type="ARBA" id="ARBA00006484"/>
    </source>
</evidence>
<dbReference type="AlphaFoldDB" id="A0A2S9YP87"/>
<dbReference type="Gene3D" id="3.40.50.720">
    <property type="entry name" value="NAD(P)-binding Rossmann-like Domain"/>
    <property type="match status" value="1"/>
</dbReference>
<sequence length="269" mass="28213">MPIDLHQRKVLLTGASRGLGVHIARALAGAGAQLLLTARDATKLAEIAQACERAGAKVSVIAADLANPDDRASLIDRAGEIDILINNAGVEYTRRLLDQTDAQVHAQIALNLAVPIDLTRRVLPSMLARGTGTIVNISSMSGKGATPFNSVYAATKHGLNGFTTSLRLELHGTGVHVGVVCPGFVSAGMWGRTGIRAPLALREVGPERVAAGVMKVLRGAKQVLVTAGPVRPLLALVELFPGIEGPMLRMTNIVRTLEQRANALDAAPD</sequence>
<evidence type="ECO:0000256" key="2">
    <source>
        <dbReference type="ARBA" id="ARBA00023002"/>
    </source>
</evidence>
<dbReference type="InterPro" id="IPR036291">
    <property type="entry name" value="NAD(P)-bd_dom_sf"/>
</dbReference>
<dbReference type="SUPFAM" id="SSF51735">
    <property type="entry name" value="NAD(P)-binding Rossmann-fold domains"/>
    <property type="match status" value="1"/>
</dbReference>